<name>A0A1J1HWX3_9DIPT</name>
<feature type="compositionally biased region" description="Polar residues" evidence="1">
    <location>
        <begin position="1"/>
        <end position="10"/>
    </location>
</feature>
<reference evidence="2 3" key="1">
    <citation type="submission" date="2015-04" db="EMBL/GenBank/DDBJ databases">
        <authorList>
            <person name="Syromyatnikov M.Y."/>
            <person name="Popov V.N."/>
        </authorList>
    </citation>
    <scope>NUCLEOTIDE SEQUENCE [LARGE SCALE GENOMIC DNA]</scope>
</reference>
<keyword evidence="3" id="KW-1185">Reference proteome</keyword>
<evidence type="ECO:0000313" key="2">
    <source>
        <dbReference type="EMBL" id="CRK92599.1"/>
    </source>
</evidence>
<sequence>MKERTPTTTGRAYHANKSHHKTLRTTNPLPKQEGKLREIFLDVWIAKNHHEKAFPSGSQHIETFQNKSWKWKVEIYHFNVLFCCQIINKLIPYARRLGFALLFTVYYKATLKQLPPSFLMRLPLNDFKKLFTCSHPRVYRQVTCPVYLNW</sequence>
<evidence type="ECO:0000313" key="3">
    <source>
        <dbReference type="Proteomes" id="UP000183832"/>
    </source>
</evidence>
<protein>
    <submittedName>
        <fullName evidence="2">CLUMA_CG006148, isoform A</fullName>
    </submittedName>
</protein>
<evidence type="ECO:0000256" key="1">
    <source>
        <dbReference type="SAM" id="MobiDB-lite"/>
    </source>
</evidence>
<dbReference type="AlphaFoldDB" id="A0A1J1HWX3"/>
<gene>
    <name evidence="2" type="ORF">CLUMA_CG006148</name>
</gene>
<organism evidence="2 3">
    <name type="scientific">Clunio marinus</name>
    <dbReference type="NCBI Taxonomy" id="568069"/>
    <lineage>
        <taxon>Eukaryota</taxon>
        <taxon>Metazoa</taxon>
        <taxon>Ecdysozoa</taxon>
        <taxon>Arthropoda</taxon>
        <taxon>Hexapoda</taxon>
        <taxon>Insecta</taxon>
        <taxon>Pterygota</taxon>
        <taxon>Neoptera</taxon>
        <taxon>Endopterygota</taxon>
        <taxon>Diptera</taxon>
        <taxon>Nematocera</taxon>
        <taxon>Chironomoidea</taxon>
        <taxon>Chironomidae</taxon>
        <taxon>Clunio</taxon>
    </lineage>
</organism>
<feature type="region of interest" description="Disordered" evidence="1">
    <location>
        <begin position="1"/>
        <end position="29"/>
    </location>
</feature>
<proteinExistence type="predicted"/>
<feature type="compositionally biased region" description="Basic residues" evidence="1">
    <location>
        <begin position="14"/>
        <end position="23"/>
    </location>
</feature>
<dbReference type="EMBL" id="CVRI01000032">
    <property type="protein sequence ID" value="CRK92599.1"/>
    <property type="molecule type" value="Genomic_DNA"/>
</dbReference>
<dbReference type="Proteomes" id="UP000183832">
    <property type="component" value="Unassembled WGS sequence"/>
</dbReference>
<accession>A0A1J1HWX3</accession>